<dbReference type="Proteomes" id="UP001589776">
    <property type="component" value="Unassembled WGS sequence"/>
</dbReference>
<protein>
    <submittedName>
        <fullName evidence="2">Uncharacterized protein</fullName>
    </submittedName>
</protein>
<accession>A0ABV6DSI3</accession>
<dbReference type="InterPro" id="IPR027387">
    <property type="entry name" value="Cytb/b6-like_sf"/>
</dbReference>
<dbReference type="Gene3D" id="1.20.810.10">
    <property type="entry name" value="Cytochrome Bc1 Complex, Chain C"/>
    <property type="match status" value="1"/>
</dbReference>
<organism evidence="2 3">
    <name type="scientific">Paenibacillus chartarius</name>
    <dbReference type="NCBI Taxonomy" id="747481"/>
    <lineage>
        <taxon>Bacteria</taxon>
        <taxon>Bacillati</taxon>
        <taxon>Bacillota</taxon>
        <taxon>Bacilli</taxon>
        <taxon>Bacillales</taxon>
        <taxon>Paenibacillaceae</taxon>
        <taxon>Paenibacillus</taxon>
    </lineage>
</organism>
<evidence type="ECO:0000313" key="2">
    <source>
        <dbReference type="EMBL" id="MFC0215604.1"/>
    </source>
</evidence>
<feature type="transmembrane region" description="Helical" evidence="1">
    <location>
        <begin position="60"/>
        <end position="81"/>
    </location>
</feature>
<keyword evidence="3" id="KW-1185">Reference proteome</keyword>
<keyword evidence="1" id="KW-0472">Membrane</keyword>
<keyword evidence="1" id="KW-1133">Transmembrane helix</keyword>
<reference evidence="2 3" key="1">
    <citation type="submission" date="2024-09" db="EMBL/GenBank/DDBJ databases">
        <authorList>
            <person name="Sun Q."/>
            <person name="Mori K."/>
        </authorList>
    </citation>
    <scope>NUCLEOTIDE SEQUENCE [LARGE SCALE GENOMIC DNA]</scope>
    <source>
        <strain evidence="2 3">CCM 7759</strain>
    </source>
</reference>
<dbReference type="RefSeq" id="WP_377473058.1">
    <property type="nucleotide sequence ID" value="NZ_JBHLWN010000100.1"/>
</dbReference>
<gene>
    <name evidence="2" type="ORF">ACFFK0_24720</name>
</gene>
<proteinExistence type="predicted"/>
<evidence type="ECO:0000256" key="1">
    <source>
        <dbReference type="SAM" id="Phobius"/>
    </source>
</evidence>
<sequence>MNVLRNVVKLAGWLAVAIAVFTALQVGGGMLLTWYYVPDIVNEYSSVHVLEHKVGVSEAWWMQPLHIAVSLAITLGLRWLVGLRRR</sequence>
<name>A0ABV6DSI3_9BACL</name>
<keyword evidence="1" id="KW-0812">Transmembrane</keyword>
<feature type="transmembrane region" description="Helical" evidence="1">
    <location>
        <begin position="12"/>
        <end position="37"/>
    </location>
</feature>
<comment type="caution">
    <text evidence="2">The sequence shown here is derived from an EMBL/GenBank/DDBJ whole genome shotgun (WGS) entry which is preliminary data.</text>
</comment>
<dbReference type="SUPFAM" id="SSF81342">
    <property type="entry name" value="Transmembrane di-heme cytochromes"/>
    <property type="match status" value="1"/>
</dbReference>
<evidence type="ECO:0000313" key="3">
    <source>
        <dbReference type="Proteomes" id="UP001589776"/>
    </source>
</evidence>
<dbReference type="InterPro" id="IPR016174">
    <property type="entry name" value="Di-haem_cyt_TM"/>
</dbReference>
<dbReference type="EMBL" id="JBHLWN010000100">
    <property type="protein sequence ID" value="MFC0215604.1"/>
    <property type="molecule type" value="Genomic_DNA"/>
</dbReference>